<feature type="region of interest" description="Disordered" evidence="1">
    <location>
        <begin position="33"/>
        <end position="108"/>
    </location>
</feature>
<organism evidence="3 4">
    <name type="scientific">Comamonas resistens</name>
    <dbReference type="NCBI Taxonomy" id="3046670"/>
    <lineage>
        <taxon>Bacteria</taxon>
        <taxon>Pseudomonadati</taxon>
        <taxon>Pseudomonadota</taxon>
        <taxon>Betaproteobacteria</taxon>
        <taxon>Burkholderiales</taxon>
        <taxon>Comamonadaceae</taxon>
        <taxon>Comamonas</taxon>
    </lineage>
</organism>
<gene>
    <name evidence="3" type="ORF">QMY55_06140</name>
</gene>
<evidence type="ECO:0008006" key="5">
    <source>
        <dbReference type="Google" id="ProtNLM"/>
    </source>
</evidence>
<dbReference type="Proteomes" id="UP001240697">
    <property type="component" value="Chromosome"/>
</dbReference>
<proteinExistence type="predicted"/>
<protein>
    <recommendedName>
        <fullName evidence="5">DUF308 domain-containing protein</fullName>
    </recommendedName>
</protein>
<evidence type="ECO:0000256" key="1">
    <source>
        <dbReference type="SAM" id="MobiDB-lite"/>
    </source>
</evidence>
<accession>A0ABY8SWN2</accession>
<evidence type="ECO:0000256" key="2">
    <source>
        <dbReference type="SAM" id="Phobius"/>
    </source>
</evidence>
<name>A0ABY8SWN2_9BURK</name>
<dbReference type="EMBL" id="CP125947">
    <property type="protein sequence ID" value="WHS66714.1"/>
    <property type="molecule type" value="Genomic_DNA"/>
</dbReference>
<feature type="compositionally biased region" description="Basic and acidic residues" evidence="1">
    <location>
        <begin position="57"/>
        <end position="75"/>
    </location>
</feature>
<keyword evidence="2" id="KW-1133">Transmembrane helix</keyword>
<feature type="compositionally biased region" description="Polar residues" evidence="1">
    <location>
        <begin position="33"/>
        <end position="47"/>
    </location>
</feature>
<evidence type="ECO:0000313" key="3">
    <source>
        <dbReference type="EMBL" id="WHS66714.1"/>
    </source>
</evidence>
<sequence length="175" mass="18847">MIPSTYDGPSNGDYVAYVDKLLRASPDFRRTQSSIAGAVQSATSTPGAQADSPMGQLREKLQKARELAEQAERKNMKAATPSRAAQRQPASIGSTGQAPSREEAKQRFRAMEREIEEQKARANTRKSTPWISPFSVVMIVAGVMISQFVSGFGTMLAIMGLLSLVGGVANKLKGK</sequence>
<feature type="transmembrane region" description="Helical" evidence="2">
    <location>
        <begin position="155"/>
        <end position="172"/>
    </location>
</feature>
<keyword evidence="4" id="KW-1185">Reference proteome</keyword>
<reference evidence="3 4" key="1">
    <citation type="submission" date="2023-05" db="EMBL/GenBank/DDBJ databases">
        <authorList>
            <person name="Yin Y."/>
            <person name="Lu Z."/>
        </authorList>
    </citation>
    <scope>NUCLEOTIDE SEQUENCE [LARGE SCALE GENOMIC DNA]</scope>
    <source>
        <strain evidence="3 4">ZM22</strain>
    </source>
</reference>
<evidence type="ECO:0000313" key="4">
    <source>
        <dbReference type="Proteomes" id="UP001240697"/>
    </source>
</evidence>
<keyword evidence="2" id="KW-0812">Transmembrane</keyword>
<feature type="compositionally biased region" description="Polar residues" evidence="1">
    <location>
        <begin position="83"/>
        <end position="98"/>
    </location>
</feature>
<keyword evidence="2" id="KW-0472">Membrane</keyword>
<dbReference type="RefSeq" id="WP_283487786.1">
    <property type="nucleotide sequence ID" value="NZ_CP125947.1"/>
</dbReference>